<dbReference type="AlphaFoldDB" id="A0A1C5K1T9"/>
<feature type="compositionally biased region" description="Gly residues" evidence="1">
    <location>
        <begin position="1"/>
        <end position="14"/>
    </location>
</feature>
<protein>
    <submittedName>
        <fullName evidence="3">Uncharacterized protein</fullName>
    </submittedName>
</protein>
<reference evidence="4" key="1">
    <citation type="submission" date="2016-06" db="EMBL/GenBank/DDBJ databases">
        <authorList>
            <person name="Varghese N."/>
            <person name="Submissions Spin"/>
        </authorList>
    </citation>
    <scope>NUCLEOTIDE SEQUENCE [LARGE SCALE GENOMIC DNA]</scope>
    <source>
        <strain evidence="4">DSM 45647</strain>
    </source>
</reference>
<evidence type="ECO:0000313" key="3">
    <source>
        <dbReference type="EMBL" id="SCG76509.1"/>
    </source>
</evidence>
<dbReference type="EMBL" id="FMDM01000016">
    <property type="protein sequence ID" value="SCG76509.1"/>
    <property type="molecule type" value="Genomic_DNA"/>
</dbReference>
<keyword evidence="2" id="KW-0812">Transmembrane</keyword>
<keyword evidence="4" id="KW-1185">Reference proteome</keyword>
<evidence type="ECO:0000313" key="4">
    <source>
        <dbReference type="Proteomes" id="UP000199360"/>
    </source>
</evidence>
<name>A0A1C5K1T9_9ACTN</name>
<sequence length="131" mass="13295">MTNGWHGGGDGPGAGAFTPPPRTPSGLFPSGGPIRPSYREPNPVTGGGVAIGAVVTFAWLLLFGLVGRDVPGYAWWTLLAGGLAWAAAAVLVRHGDRGVATGVAIVTAGGWSIAAAIVAVRWAQAGEWPLW</sequence>
<keyword evidence="2" id="KW-1133">Transmembrane helix</keyword>
<proteinExistence type="predicted"/>
<feature type="transmembrane region" description="Helical" evidence="2">
    <location>
        <begin position="44"/>
        <end position="67"/>
    </location>
</feature>
<evidence type="ECO:0000256" key="1">
    <source>
        <dbReference type="SAM" id="MobiDB-lite"/>
    </source>
</evidence>
<dbReference type="STRING" id="745366.GA0070213_116138"/>
<feature type="region of interest" description="Disordered" evidence="1">
    <location>
        <begin position="1"/>
        <end position="40"/>
    </location>
</feature>
<feature type="transmembrane region" description="Helical" evidence="2">
    <location>
        <begin position="99"/>
        <end position="123"/>
    </location>
</feature>
<keyword evidence="2" id="KW-0472">Membrane</keyword>
<gene>
    <name evidence="3" type="ORF">GA0070213_116138</name>
</gene>
<accession>A0A1C5K1T9</accession>
<feature type="transmembrane region" description="Helical" evidence="2">
    <location>
        <begin position="73"/>
        <end position="92"/>
    </location>
</feature>
<dbReference type="Proteomes" id="UP000199360">
    <property type="component" value="Unassembled WGS sequence"/>
</dbReference>
<organism evidence="3 4">
    <name type="scientific">Micromonospora humi</name>
    <dbReference type="NCBI Taxonomy" id="745366"/>
    <lineage>
        <taxon>Bacteria</taxon>
        <taxon>Bacillati</taxon>
        <taxon>Actinomycetota</taxon>
        <taxon>Actinomycetes</taxon>
        <taxon>Micromonosporales</taxon>
        <taxon>Micromonosporaceae</taxon>
        <taxon>Micromonospora</taxon>
    </lineage>
</organism>
<dbReference type="RefSeq" id="WP_175441503.1">
    <property type="nucleotide sequence ID" value="NZ_FMDM01000016.1"/>
</dbReference>
<evidence type="ECO:0000256" key="2">
    <source>
        <dbReference type="SAM" id="Phobius"/>
    </source>
</evidence>